<dbReference type="Pfam" id="PF00106">
    <property type="entry name" value="adh_short"/>
    <property type="match status" value="1"/>
</dbReference>
<dbReference type="GO" id="GO:0008667">
    <property type="term" value="F:2,3-dihydro-2,3-dihydroxybenzoate dehydrogenase activity"/>
    <property type="evidence" value="ECO:0007669"/>
    <property type="project" value="UniProtKB-EC"/>
</dbReference>
<evidence type="ECO:0000256" key="2">
    <source>
        <dbReference type="ARBA" id="ARBA00023002"/>
    </source>
</evidence>
<name>A0A1X6YI69_9RHOB</name>
<dbReference type="PANTHER" id="PTHR42760:SF115">
    <property type="entry name" value="3-OXOACYL-[ACYL-CARRIER-PROTEIN] REDUCTASE FABG"/>
    <property type="match status" value="1"/>
</dbReference>
<dbReference type="PANTHER" id="PTHR42760">
    <property type="entry name" value="SHORT-CHAIN DEHYDROGENASES/REDUCTASES FAMILY MEMBER"/>
    <property type="match status" value="1"/>
</dbReference>
<evidence type="ECO:0000256" key="3">
    <source>
        <dbReference type="RuleBase" id="RU000363"/>
    </source>
</evidence>
<dbReference type="Gene3D" id="3.40.50.720">
    <property type="entry name" value="NAD(P)-binding Rossmann-like Domain"/>
    <property type="match status" value="1"/>
</dbReference>
<dbReference type="InterPro" id="IPR003560">
    <property type="entry name" value="DHB_DH"/>
</dbReference>
<dbReference type="FunFam" id="3.40.50.720:FF:000084">
    <property type="entry name" value="Short-chain dehydrogenase reductase"/>
    <property type="match status" value="1"/>
</dbReference>
<accession>A0A1X6YI69</accession>
<dbReference type="EC" id="1.3.1.28" evidence="5"/>
<dbReference type="EMBL" id="FWFX01000002">
    <property type="protein sequence ID" value="SLN21923.1"/>
    <property type="molecule type" value="Genomic_DNA"/>
</dbReference>
<feature type="domain" description="Ketoreductase" evidence="4">
    <location>
        <begin position="8"/>
        <end position="218"/>
    </location>
</feature>
<dbReference type="SUPFAM" id="SSF51735">
    <property type="entry name" value="NAD(P)-binding Rossmann-fold domains"/>
    <property type="match status" value="1"/>
</dbReference>
<keyword evidence="2 5" id="KW-0560">Oxidoreductase</keyword>
<dbReference type="InterPro" id="IPR036291">
    <property type="entry name" value="NAD(P)-bd_dom_sf"/>
</dbReference>
<comment type="similarity">
    <text evidence="1 3">Belongs to the short-chain dehydrogenases/reductases (SDR) family.</text>
</comment>
<evidence type="ECO:0000259" key="4">
    <source>
        <dbReference type="SMART" id="SM00822"/>
    </source>
</evidence>
<dbReference type="GO" id="GO:0016616">
    <property type="term" value="F:oxidoreductase activity, acting on the CH-OH group of donors, NAD or NADP as acceptor"/>
    <property type="evidence" value="ECO:0007669"/>
    <property type="project" value="UniProtKB-ARBA"/>
</dbReference>
<keyword evidence="6" id="KW-1185">Reference proteome</keyword>
<dbReference type="PRINTS" id="PR00080">
    <property type="entry name" value="SDRFAMILY"/>
</dbReference>
<dbReference type="RefSeq" id="WP_085804350.1">
    <property type="nucleotide sequence ID" value="NZ_FWFX01000002.1"/>
</dbReference>
<dbReference type="InterPro" id="IPR002347">
    <property type="entry name" value="SDR_fam"/>
</dbReference>
<dbReference type="OrthoDB" id="9789398at2"/>
<sequence>MNEISLQGLAIVTGAGQGIGRVIAVRLLQAGCRVLAVGRTQSKLEGLAEEAGVTEDQVTIASVDIQDSSVVEQVVQVAKEQHGEIAYLVNAAGILAPSKLLETGVDALTETIAVNFTSTLVVTQIVARVMAEQKAGAIVTIGSNSGTTPRTGLGAYPASKAGLAHAMKCLGLELAEYGVRCNIVSPGSTDTPMQQSFQTSASGLDRVLKGDANLWRLGIPLGRMADPQDVANIVLFLLSDMARHITMENIVIDGGATLGAR</sequence>
<dbReference type="InterPro" id="IPR057326">
    <property type="entry name" value="KR_dom"/>
</dbReference>
<dbReference type="GO" id="GO:0019290">
    <property type="term" value="P:siderophore biosynthetic process"/>
    <property type="evidence" value="ECO:0007669"/>
    <property type="project" value="InterPro"/>
</dbReference>
<protein>
    <submittedName>
        <fullName evidence="5">2,3-dihydro-2,3-dihydroxybenzoate dehydrogenase</fullName>
        <ecNumber evidence="5">1.3.1.28</ecNumber>
    </submittedName>
</protein>
<reference evidence="5 6" key="1">
    <citation type="submission" date="2017-03" db="EMBL/GenBank/DDBJ databases">
        <authorList>
            <person name="Afonso C.L."/>
            <person name="Miller P.J."/>
            <person name="Scott M.A."/>
            <person name="Spackman E."/>
            <person name="Goraichik I."/>
            <person name="Dimitrov K.M."/>
            <person name="Suarez D.L."/>
            <person name="Swayne D.E."/>
        </authorList>
    </citation>
    <scope>NUCLEOTIDE SEQUENCE [LARGE SCALE GENOMIC DNA]</scope>
    <source>
        <strain evidence="5 6">CECT 7450</strain>
    </source>
</reference>
<dbReference type="AlphaFoldDB" id="A0A1X6YI69"/>
<dbReference type="PRINTS" id="PR01397">
    <property type="entry name" value="DHBDHDRGNASE"/>
</dbReference>
<organism evidence="5 6">
    <name type="scientific">Roseovarius albus</name>
    <dbReference type="NCBI Taxonomy" id="1247867"/>
    <lineage>
        <taxon>Bacteria</taxon>
        <taxon>Pseudomonadati</taxon>
        <taxon>Pseudomonadota</taxon>
        <taxon>Alphaproteobacteria</taxon>
        <taxon>Rhodobacterales</taxon>
        <taxon>Roseobacteraceae</taxon>
        <taxon>Roseovarius</taxon>
    </lineage>
</organism>
<dbReference type="Proteomes" id="UP000193061">
    <property type="component" value="Unassembled WGS sequence"/>
</dbReference>
<gene>
    <name evidence="5" type="primary">dhbA</name>
    <name evidence="5" type="ORF">ROA7450_00800</name>
</gene>
<proteinExistence type="inferred from homology"/>
<dbReference type="SMART" id="SM00822">
    <property type="entry name" value="PKS_KR"/>
    <property type="match status" value="1"/>
</dbReference>
<evidence type="ECO:0000313" key="5">
    <source>
        <dbReference type="EMBL" id="SLN21923.1"/>
    </source>
</evidence>
<evidence type="ECO:0000313" key="6">
    <source>
        <dbReference type="Proteomes" id="UP000193061"/>
    </source>
</evidence>
<evidence type="ECO:0000256" key="1">
    <source>
        <dbReference type="ARBA" id="ARBA00006484"/>
    </source>
</evidence>